<accession>U5D1P8</accession>
<dbReference type="AlphaFoldDB" id="U5D1P8"/>
<feature type="region of interest" description="Disordered" evidence="1">
    <location>
        <begin position="1"/>
        <end position="20"/>
    </location>
</feature>
<dbReference type="EMBL" id="KI392446">
    <property type="protein sequence ID" value="ERN16359.1"/>
    <property type="molecule type" value="Genomic_DNA"/>
</dbReference>
<organism evidence="2 3">
    <name type="scientific">Amborella trichopoda</name>
    <dbReference type="NCBI Taxonomy" id="13333"/>
    <lineage>
        <taxon>Eukaryota</taxon>
        <taxon>Viridiplantae</taxon>
        <taxon>Streptophyta</taxon>
        <taxon>Embryophyta</taxon>
        <taxon>Tracheophyta</taxon>
        <taxon>Spermatophyta</taxon>
        <taxon>Magnoliopsida</taxon>
        <taxon>Amborellales</taxon>
        <taxon>Amborellaceae</taxon>
        <taxon>Amborella</taxon>
    </lineage>
</organism>
<dbReference type="HOGENOM" id="CLU_2761168_0_0_1"/>
<protein>
    <submittedName>
        <fullName evidence="2">Uncharacterized protein</fullName>
    </submittedName>
</protein>
<keyword evidence="3" id="KW-1185">Reference proteome</keyword>
<reference evidence="3" key="1">
    <citation type="journal article" date="2013" name="Science">
        <title>The Amborella genome and the evolution of flowering plants.</title>
        <authorList>
            <consortium name="Amborella Genome Project"/>
        </authorList>
    </citation>
    <scope>NUCLEOTIDE SEQUENCE [LARGE SCALE GENOMIC DNA]</scope>
</reference>
<gene>
    <name evidence="2" type="ORF">AMTR_s00052p00017990</name>
</gene>
<evidence type="ECO:0000313" key="2">
    <source>
        <dbReference type="EMBL" id="ERN16359.1"/>
    </source>
</evidence>
<proteinExistence type="predicted"/>
<sequence>MSIVLNELETESGASPMPRKHIWGLLSTPVKEQGQGPLHAQDQHSHVTCLAGRPHHNIVPQLQAVSSHLQ</sequence>
<name>U5D1P8_AMBTC</name>
<dbReference type="Proteomes" id="UP000017836">
    <property type="component" value="Unassembled WGS sequence"/>
</dbReference>
<evidence type="ECO:0000313" key="3">
    <source>
        <dbReference type="Proteomes" id="UP000017836"/>
    </source>
</evidence>
<evidence type="ECO:0000256" key="1">
    <source>
        <dbReference type="SAM" id="MobiDB-lite"/>
    </source>
</evidence>
<dbReference type="Gramene" id="ERN16359">
    <property type="protein sequence ID" value="ERN16359"/>
    <property type="gene ID" value="AMTR_s00052p00017990"/>
</dbReference>